<comment type="caution">
    <text evidence="1">The sequence shown here is derived from an EMBL/GenBank/DDBJ whole genome shotgun (WGS) entry which is preliminary data.</text>
</comment>
<dbReference type="Proteomes" id="UP000636949">
    <property type="component" value="Unassembled WGS sequence"/>
</dbReference>
<protein>
    <submittedName>
        <fullName evidence="1">Uncharacterized protein</fullName>
    </submittedName>
</protein>
<proteinExistence type="predicted"/>
<evidence type="ECO:0000313" key="1">
    <source>
        <dbReference type="EMBL" id="GGG06176.1"/>
    </source>
</evidence>
<dbReference type="PROSITE" id="PS51257">
    <property type="entry name" value="PROKAR_LIPOPROTEIN"/>
    <property type="match status" value="1"/>
</dbReference>
<gene>
    <name evidence="1" type="ORF">GCM10010995_24570</name>
</gene>
<keyword evidence="2" id="KW-1185">Reference proteome</keyword>
<evidence type="ECO:0000313" key="2">
    <source>
        <dbReference type="Proteomes" id="UP000636949"/>
    </source>
</evidence>
<dbReference type="OrthoDB" id="8481600at2"/>
<dbReference type="EMBL" id="BMJS01000040">
    <property type="protein sequence ID" value="GGG06176.1"/>
    <property type="molecule type" value="Genomic_DNA"/>
</dbReference>
<sequence length="1918" mass="205251">MKNNLISNLSNPFNKFGLPIKLSCIAIAVVLSGCGGGGGSSSSSNDTPVTAVLAASNSNNYSCQAAENGDSSCSDSVTIANNAGNTITGVGTSVSSSAIIQQAYFDALPEGCSAIFNTDTTNSCLQSDGSYKALATGEQCQLAFSVSCHSPVHLDTHLTIKYQHSNTDFSLSAPVSQTFLASDNFTYSVEQTPLEIILGADSSIVLTNKSDQTLRHLKLVLPAALSGVSTDTHLHIDALAPGQSATLAFHLPDDVTKETITNALNQFYVVADNLKRTMIQNIDINSGLEIESAPTAELNSTQTLYPVTLKNNTNQDYNHVSIALLDSQGHVIQQGISVDQSQLSVLANSTKTLYIKLDSNVAERVVKVRVDYQTHSGNQTKALDCQLDIDALIKAQSLSVNSHVLSYVDHLAKTLTITNNGEFDWYPSTNASDYEVADEGIAVSASSTGQSCLSGEVVKPGSSCTLNVSYTKDIAQNVPDSAAINIPLGANATQDGVKTVSLSLIDQKVSLSPEYQLIPYVLNTTDGQAIYRLLLSNDDQDTMTNIKVHLPQGYKSVNDPLAGANACQDGMSLARGASCVLSVGLVNPADLGALAQGKISIDADINAQAHQNIAQLDLAALNVIAAASNNASAVLSSVSLSEATSSSMNNERIQIALKNNSDQDIVNLALHLPQDLRDLLTSESQSSLMIPVLKQGQSYIFTLSFNSSVAAESYIDAHYDALLTNQVTHDLSLTAANMLAFYPSFAVTKYTLEADNQTLTATDSQSISLHNPTTSPVVVTALTLGHGITGVIFDPELHLPLTINANSTVHIPLEVSSSAEGSATYQVDYSLNNQNKSLQKQISVANQITSNDLNIVPNFLSQMQKPLTEGNTLQKTLTITNNGQFDWHASDDSVDYKIIDLANNELAQGVTLAPAQSSCLSAGSIAPGQSCTLVLDLSHTAPDQIALEIAAKNNLADAKNVIYTTTTTNNYSFDPVDARFVPSKVKSSIVGADENPVYVSYQLTNHATHAITLDSIPSFSLEGLSTISLANEAEISSCVDGMTLQSGEHCTIRQKLMFNSEGALTEAVNGFINVHATVDGQNIQLLHQALTVGGDSGVDYISPQLSDLTLTAGKINTLEITNPSQYESLSGVRLHIPQILTGDSDSLVINTLAPSQSYQFSFTPAMDQSVSDWLNANKDSLLDNTQSCLIYATASNGNKVCPSVDVKAPFDLADSSIDVESPGDHFYQFEYSGSSQTQLESISLIAGDSVGLSLVSDDTTYPLTLHYGDSKGITLHADPESYVVNGGIQPKLEVSLSGGIKYDIPITIADNEAHLIKSNAYLLAPNPGATTEVNITIENEGGFNWQIPSEAALTSGISVYNQAGQLINSGFAITGSTINSCSALSSLAAGESCNLTVQANDTVAAGDYILKTSPDLRLTIDGGQLNLHVVNDIGFESYVDNSQVALNTQAITLSNYDTVAHEVSITMPQDQNAYQVLTKDSNSPWCTPLTCPEQCEVDDGKVLMPAAINDGGNVTPSQCKVYVHKVSDKTLTVDHIAFNASDLVHNYTLKPQQNIFLMKGNRVYHNLLDKSYGFLFDTNAWQLMKAGSFSTVRFGDAVKDDKGNIYMDGRYTSLYQMTNQGMELVAKSTKKMAITSLQFDKGYLYTTIDNSGTIYRIPADEIGTPGAPSSPTWQTYYAAKHEGFNYIGELNSLPFTLKDDNQNTPTLLMVSVVGVLGNVSLFSNNQWNHLASISNSEGSSQYEQIFTLAVNPRLQLTPVPHYEILFGTHPAGSSFAGGNSNMKRVYKAALGCGENGTLSVITGNDQCQASDMVLINPSSLSGELTEGYQLISQPVNPYYGVLNLQIVYNPVNLIDQYIYMLGQREATWSTISDGVNEMYMMNDEANAPWQAENPIPMLGSTPQFEDIDVVNGMQIKKQ</sequence>
<organism evidence="1 2">
    <name type="scientific">Cysteiniphilum litorale</name>
    <dbReference type="NCBI Taxonomy" id="2056700"/>
    <lineage>
        <taxon>Bacteria</taxon>
        <taxon>Pseudomonadati</taxon>
        <taxon>Pseudomonadota</taxon>
        <taxon>Gammaproteobacteria</taxon>
        <taxon>Thiotrichales</taxon>
        <taxon>Fastidiosibacteraceae</taxon>
        <taxon>Cysteiniphilum</taxon>
    </lineage>
</organism>
<reference evidence="1" key="1">
    <citation type="journal article" date="2014" name="Int. J. Syst. Evol. Microbiol.">
        <title>Complete genome sequence of Corynebacterium casei LMG S-19264T (=DSM 44701T), isolated from a smear-ripened cheese.</title>
        <authorList>
            <consortium name="US DOE Joint Genome Institute (JGI-PGF)"/>
            <person name="Walter F."/>
            <person name="Albersmeier A."/>
            <person name="Kalinowski J."/>
            <person name="Ruckert C."/>
        </authorList>
    </citation>
    <scope>NUCLEOTIDE SEQUENCE</scope>
    <source>
        <strain evidence="1">CGMCC 1.15758</strain>
    </source>
</reference>
<dbReference type="RefSeq" id="WP_117003755.1">
    <property type="nucleotide sequence ID" value="NZ_BMJS01000040.1"/>
</dbReference>
<accession>A0A8J3E9U1</accession>
<name>A0A8J3E9U1_9GAMM</name>
<reference evidence="1" key="2">
    <citation type="submission" date="2020-09" db="EMBL/GenBank/DDBJ databases">
        <authorList>
            <person name="Sun Q."/>
            <person name="Zhou Y."/>
        </authorList>
    </citation>
    <scope>NUCLEOTIDE SEQUENCE</scope>
    <source>
        <strain evidence="1">CGMCC 1.15758</strain>
    </source>
</reference>